<evidence type="ECO:0000256" key="1">
    <source>
        <dbReference type="SAM" id="SignalP"/>
    </source>
</evidence>
<feature type="chain" id="PRO_5016171743" description="Ysc84 actin-binding domain-containing protein" evidence="1">
    <location>
        <begin position="22"/>
        <end position="235"/>
    </location>
</feature>
<evidence type="ECO:0000259" key="2">
    <source>
        <dbReference type="Pfam" id="PF04366"/>
    </source>
</evidence>
<keyword evidence="4" id="KW-1185">Reference proteome</keyword>
<dbReference type="RefSeq" id="WP_108824692.1">
    <property type="nucleotide sequence ID" value="NZ_CP023004.1"/>
</dbReference>
<protein>
    <recommendedName>
        <fullName evidence="2">Ysc84 actin-binding domain-containing protein</fullName>
    </recommendedName>
</protein>
<organism evidence="3 4">
    <name type="scientific">Ereboglobus luteus</name>
    <dbReference type="NCBI Taxonomy" id="1796921"/>
    <lineage>
        <taxon>Bacteria</taxon>
        <taxon>Pseudomonadati</taxon>
        <taxon>Verrucomicrobiota</taxon>
        <taxon>Opitutia</taxon>
        <taxon>Opitutales</taxon>
        <taxon>Opitutaceae</taxon>
        <taxon>Ereboglobus</taxon>
    </lineage>
</organism>
<keyword evidence="1" id="KW-0732">Signal</keyword>
<dbReference type="CDD" id="cd11524">
    <property type="entry name" value="SYLF"/>
    <property type="match status" value="1"/>
</dbReference>
<dbReference type="InterPro" id="IPR007461">
    <property type="entry name" value="Ysc84_actin-binding"/>
</dbReference>
<dbReference type="Proteomes" id="UP000244896">
    <property type="component" value="Chromosome"/>
</dbReference>
<dbReference type="Pfam" id="PF04366">
    <property type="entry name" value="Ysc84"/>
    <property type="match status" value="1"/>
</dbReference>
<proteinExistence type="predicted"/>
<dbReference type="PANTHER" id="PTHR15629:SF2">
    <property type="entry name" value="SH3 DOMAIN-CONTAINING YSC84-LIKE PROTEIN 1"/>
    <property type="match status" value="1"/>
</dbReference>
<dbReference type="InterPro" id="IPR051702">
    <property type="entry name" value="SH3_domain_YSC84-like"/>
</dbReference>
<dbReference type="OrthoDB" id="189691at2"/>
<reference evidence="3 4" key="1">
    <citation type="journal article" date="2018" name="Syst. Appl. Microbiol.">
        <title>Ereboglobus luteus gen. nov. sp. nov. from cockroach guts, and new insights into the oxygen relationship of the genera Opitutus and Didymococcus (Verrucomicrobia: Opitutaceae).</title>
        <authorList>
            <person name="Tegtmeier D."/>
            <person name="Belitz A."/>
            <person name="Radek R."/>
            <person name="Heimerl T."/>
            <person name="Brune A."/>
        </authorList>
    </citation>
    <scope>NUCLEOTIDE SEQUENCE [LARGE SCALE GENOMIC DNA]</scope>
    <source>
        <strain evidence="3 4">Ho45</strain>
    </source>
</reference>
<dbReference type="AlphaFoldDB" id="A0A2U8E251"/>
<dbReference type="GO" id="GO:0035091">
    <property type="term" value="F:phosphatidylinositol binding"/>
    <property type="evidence" value="ECO:0007669"/>
    <property type="project" value="TreeGrafter"/>
</dbReference>
<dbReference type="KEGG" id="elut:CKA38_06085"/>
<dbReference type="PANTHER" id="PTHR15629">
    <property type="entry name" value="SH3YL1 PROTEIN"/>
    <property type="match status" value="1"/>
</dbReference>
<dbReference type="EMBL" id="CP023004">
    <property type="protein sequence ID" value="AWI08880.1"/>
    <property type="molecule type" value="Genomic_DNA"/>
</dbReference>
<name>A0A2U8E251_9BACT</name>
<evidence type="ECO:0000313" key="3">
    <source>
        <dbReference type="EMBL" id="AWI08880.1"/>
    </source>
</evidence>
<evidence type="ECO:0000313" key="4">
    <source>
        <dbReference type="Proteomes" id="UP000244896"/>
    </source>
</evidence>
<feature type="signal peptide" evidence="1">
    <location>
        <begin position="1"/>
        <end position="21"/>
    </location>
</feature>
<accession>A0A2U8E251</accession>
<gene>
    <name evidence="3" type="ORF">CKA38_06085</name>
</gene>
<feature type="domain" description="Ysc84 actin-binding" evidence="2">
    <location>
        <begin position="100"/>
        <end position="222"/>
    </location>
</feature>
<sequence length="235" mass="25480">MKKIILIALTALFAAMPLARADGRSDYVKQIENCEAIIREFMADKNHAIPDTVLREARAIVITSQFEAGLIFGMKGGYGVIMVKRGDGTWSIPVLIRAGEASVGLQVGGKSIETVYIITDDATPKVLFTKRLNVGADAKAVAGPKYAEAESVSKEILKVPVLVYVKNKGLMAGATVKAGYMSRNDDANRKFYNTEYTMPELLYGNFVPPPPEVQPLMAFIKQIVPEAEAPAQAAE</sequence>